<comment type="catalytic activity">
    <reaction evidence="3">
        <text>uridine(13) in tRNA = pseudouridine(13) in tRNA</text>
        <dbReference type="Rhea" id="RHEA:42540"/>
        <dbReference type="Rhea" id="RHEA-COMP:10105"/>
        <dbReference type="Rhea" id="RHEA-COMP:10106"/>
        <dbReference type="ChEBI" id="CHEBI:65314"/>
        <dbReference type="ChEBI" id="CHEBI:65315"/>
        <dbReference type="EC" id="5.4.99.27"/>
    </reaction>
</comment>
<feature type="active site" description="Nucleophile" evidence="3">
    <location>
        <position position="130"/>
    </location>
</feature>
<evidence type="ECO:0000256" key="3">
    <source>
        <dbReference type="HAMAP-Rule" id="MF_01082"/>
    </source>
</evidence>
<dbReference type="InterPro" id="IPR001656">
    <property type="entry name" value="PsdUridine_synth_TruD"/>
</dbReference>
<dbReference type="HOGENOM" id="CLU_005281_4_1_2"/>
<dbReference type="InterPro" id="IPR011760">
    <property type="entry name" value="PsdUridine_synth_TruD_insert"/>
</dbReference>
<dbReference type="Gene3D" id="3.30.2350.20">
    <property type="entry name" value="TruD, catalytic domain"/>
    <property type="match status" value="2"/>
</dbReference>
<dbReference type="PROSITE" id="PS50984">
    <property type="entry name" value="TRUD"/>
    <property type="match status" value="1"/>
</dbReference>
<evidence type="ECO:0000256" key="2">
    <source>
        <dbReference type="ARBA" id="ARBA00023235"/>
    </source>
</evidence>
<accession>D5VS02</accession>
<keyword evidence="3" id="KW-0819">tRNA processing</keyword>
<dbReference type="PIRSF" id="PIRSF037016">
    <property type="entry name" value="Pseudouridin_synth_euk_prd"/>
    <property type="match status" value="1"/>
</dbReference>
<dbReference type="AlphaFoldDB" id="D5VS02"/>
<dbReference type="Pfam" id="PF01142">
    <property type="entry name" value="TruD"/>
    <property type="match status" value="2"/>
</dbReference>
<keyword evidence="2 3" id="KW-0413">Isomerase</keyword>
<evidence type="ECO:0000313" key="6">
    <source>
        <dbReference type="Proteomes" id="UP000002061"/>
    </source>
</evidence>
<dbReference type="KEGG" id="mif:Metin_0688"/>
<dbReference type="HAMAP" id="MF_01082">
    <property type="entry name" value="TruD"/>
    <property type="match status" value="1"/>
</dbReference>
<name>D5VS02_METIM</name>
<sequence length="428" mass="51508">MKFLEKIRKEESLKNLIERRKRIFKRVRDEVIKEYLREMPLNLNKFLYNYYTGGIIKKYPEDFIVEEITPDKKILEVGKSIEFKDVDNWKGSFIHFTLEKKNWTTLDAIREIANRLGVPRKHFGFAGNKDKYAVTTQRVGCFNIKLEKLKSLKIKNIVLRDFQKVNWKIKLGDLWGNRFTIRVREPEKDLENLEMSYFLNYYGIQRFGTTRPITHVVGKFIIERDWERAFYLYCGTPLRFDDEKSRIARELVDEGEFKEAYKLFPRCFFYERKMIKRVIETGDYKKAFLILPPYLRCMFVNAYQSYLFNELINRRYEYGFSPYEGDILINNIPTGALFGYKFEFASGLQGELERELFEEENLSREKFKIEDFGYFQGGRRKMLEKIYNLTYKVEENSYILRFCLKRGCYATSVLRELLREDYASYKVA</sequence>
<dbReference type="PANTHER" id="PTHR13326">
    <property type="entry name" value="TRNA PSEUDOURIDINE SYNTHASE D"/>
    <property type="match status" value="1"/>
</dbReference>
<reference evidence="5" key="1">
    <citation type="submission" date="2010-04" db="EMBL/GenBank/DDBJ databases">
        <title>Complete sequence of Methanocaldococcus infernus ME.</title>
        <authorList>
            <consortium name="US DOE Joint Genome Institute"/>
            <person name="Lucas S."/>
            <person name="Copeland A."/>
            <person name="Lapidus A."/>
            <person name="Cheng J.-F."/>
            <person name="Bruce D."/>
            <person name="Goodwin L."/>
            <person name="Pitluck S."/>
            <person name="Munk A.C."/>
            <person name="Detter J.C."/>
            <person name="Han C."/>
            <person name="Tapia R."/>
            <person name="Land M."/>
            <person name="Hauser L."/>
            <person name="Kyrpides N."/>
            <person name="Mikhailova N."/>
            <person name="Sieprawska-Lupa M."/>
            <person name="Whitman W.B."/>
            <person name="Woyke T."/>
        </authorList>
    </citation>
    <scope>NUCLEOTIDE SEQUENCE [LARGE SCALE GENOMIC DNA]</scope>
    <source>
        <strain evidence="5">ME</strain>
    </source>
</reference>
<dbReference type="eggNOG" id="arCOG04252">
    <property type="taxonomic scope" value="Archaea"/>
</dbReference>
<dbReference type="GeneID" id="9131695"/>
<dbReference type="RefSeq" id="WP_013100101.1">
    <property type="nucleotide sequence ID" value="NC_014122.1"/>
</dbReference>
<comment type="function">
    <text evidence="3">Could be responsible for synthesis of pseudouridine from uracil-13 in transfer RNAs.</text>
</comment>
<dbReference type="EC" id="5.4.99.27" evidence="3"/>
<evidence type="ECO:0000256" key="1">
    <source>
        <dbReference type="ARBA" id="ARBA00007953"/>
    </source>
</evidence>
<dbReference type="InterPro" id="IPR020103">
    <property type="entry name" value="PsdUridine_synth_cat_dom_sf"/>
</dbReference>
<evidence type="ECO:0000313" key="5">
    <source>
        <dbReference type="EMBL" id="ADG13355.1"/>
    </source>
</evidence>
<comment type="similarity">
    <text evidence="1 3">Belongs to the pseudouridine synthase TruD family.</text>
</comment>
<dbReference type="SUPFAM" id="SSF55120">
    <property type="entry name" value="Pseudouridine synthase"/>
    <property type="match status" value="1"/>
</dbReference>
<protein>
    <recommendedName>
        <fullName evidence="3">Probable tRNA pseudouridine synthase D</fullName>
        <ecNumber evidence="3">5.4.99.27</ecNumber>
    </recommendedName>
    <alternativeName>
        <fullName evidence="3">tRNA pseudouridine(13) synthase</fullName>
    </alternativeName>
    <alternativeName>
        <fullName evidence="3">tRNA pseudouridylate synthase D</fullName>
    </alternativeName>
    <alternativeName>
        <fullName evidence="3">tRNA-uridine isomerase D</fullName>
    </alternativeName>
</protein>
<dbReference type="NCBIfam" id="TIGR00094">
    <property type="entry name" value="tRNA_TruD_broad"/>
    <property type="match status" value="1"/>
</dbReference>
<organism evidence="5 6">
    <name type="scientific">Methanocaldococcus infernus (strain DSM 11812 / JCM 15783 / ME)</name>
    <dbReference type="NCBI Taxonomy" id="573063"/>
    <lineage>
        <taxon>Archaea</taxon>
        <taxon>Methanobacteriati</taxon>
        <taxon>Methanobacteriota</taxon>
        <taxon>Methanomada group</taxon>
        <taxon>Methanococci</taxon>
        <taxon>Methanococcales</taxon>
        <taxon>Methanocaldococcaceae</taxon>
        <taxon>Methanocaldococcus</taxon>
    </lineage>
</organism>
<dbReference type="InterPro" id="IPR042214">
    <property type="entry name" value="TruD_catalytic"/>
</dbReference>
<dbReference type="GO" id="GO:0031119">
    <property type="term" value="P:tRNA pseudouridine synthesis"/>
    <property type="evidence" value="ECO:0007669"/>
    <property type="project" value="UniProtKB-UniRule"/>
</dbReference>
<dbReference type="OrthoDB" id="1798at2157"/>
<dbReference type="Proteomes" id="UP000002061">
    <property type="component" value="Chromosome"/>
</dbReference>
<feature type="domain" description="TRUD" evidence="4">
    <location>
        <begin position="197"/>
        <end position="385"/>
    </location>
</feature>
<dbReference type="GO" id="GO:0003723">
    <property type="term" value="F:RNA binding"/>
    <property type="evidence" value="ECO:0007669"/>
    <property type="project" value="InterPro"/>
</dbReference>
<dbReference type="PANTHER" id="PTHR13326:SF21">
    <property type="entry name" value="PSEUDOURIDYLATE SYNTHASE PUS7L"/>
    <property type="match status" value="1"/>
</dbReference>
<gene>
    <name evidence="3" type="primary">truD</name>
    <name evidence="5" type="ordered locus">Metin_0688</name>
</gene>
<evidence type="ECO:0000259" key="4">
    <source>
        <dbReference type="PROSITE" id="PS50984"/>
    </source>
</evidence>
<dbReference type="GO" id="GO:0160150">
    <property type="term" value="F:tRNA pseudouridine(13) synthase activity"/>
    <property type="evidence" value="ECO:0007669"/>
    <property type="project" value="UniProtKB-EC"/>
</dbReference>
<dbReference type="EMBL" id="CP002009">
    <property type="protein sequence ID" value="ADG13355.1"/>
    <property type="molecule type" value="Genomic_DNA"/>
</dbReference>
<keyword evidence="6" id="KW-1185">Reference proteome</keyword>
<proteinExistence type="inferred from homology"/>
<dbReference type="STRING" id="573063.Metin_0688"/>